<sequence length="197" mass="22059">MSDRRGRRHSRYDDGYYERAPRHRSLGRQALDKLEDAMEGLGLNDSRSNHSPSSSRGTGRHHSRDDRAIAHYYPPSSHNHRRYHSTSPPRRSRRPRRDDSSHHRDSSRNRSRWERGAKAAAEAAAVEAFRLRKEPGPWKGEKVQRIATAAVSAAVVGAATETRKEEGKGGKLGTLGSAMAGLAVNRLVNGSRDEVRH</sequence>
<dbReference type="RefSeq" id="XP_062721785.1">
    <property type="nucleotide sequence ID" value="XM_062869407.1"/>
</dbReference>
<comment type="caution">
    <text evidence="2">The sequence shown here is derived from an EMBL/GenBank/DDBJ whole genome shotgun (WGS) entry which is preliminary data.</text>
</comment>
<dbReference type="EMBL" id="JAUDZG010000004">
    <property type="protein sequence ID" value="KAK3306005.1"/>
    <property type="molecule type" value="Genomic_DNA"/>
</dbReference>
<dbReference type="GeneID" id="87888236"/>
<keyword evidence="3" id="KW-1185">Reference proteome</keyword>
<feature type="compositionally biased region" description="Basic residues" evidence="1">
    <location>
        <begin position="78"/>
        <end position="95"/>
    </location>
</feature>
<dbReference type="AlphaFoldDB" id="A0AAJ0M1X9"/>
<evidence type="ECO:0000256" key="1">
    <source>
        <dbReference type="SAM" id="MobiDB-lite"/>
    </source>
</evidence>
<gene>
    <name evidence="2" type="ORF">B0T15DRAFT_534027</name>
</gene>
<reference evidence="2" key="2">
    <citation type="submission" date="2023-06" db="EMBL/GenBank/DDBJ databases">
        <authorList>
            <consortium name="Lawrence Berkeley National Laboratory"/>
            <person name="Mondo S.J."/>
            <person name="Hensen N."/>
            <person name="Bonometti L."/>
            <person name="Westerberg I."/>
            <person name="Brannstrom I.O."/>
            <person name="Guillou S."/>
            <person name="Cros-Aarteil S."/>
            <person name="Calhoun S."/>
            <person name="Haridas S."/>
            <person name="Kuo A."/>
            <person name="Pangilinan J."/>
            <person name="Riley R."/>
            <person name="Labutti K."/>
            <person name="Andreopoulos B."/>
            <person name="Lipzen A."/>
            <person name="Chen C."/>
            <person name="Yanf M."/>
            <person name="Daum C."/>
            <person name="Ng V."/>
            <person name="Clum A."/>
            <person name="Steindorff A."/>
            <person name="Ohm R."/>
            <person name="Martin F."/>
            <person name="Silar P."/>
            <person name="Natvig D."/>
            <person name="Lalanne C."/>
            <person name="Gautier V."/>
            <person name="Ament-Velasquez S.L."/>
            <person name="Kruys A."/>
            <person name="Hutchinson M.I."/>
            <person name="Powell A.J."/>
            <person name="Barry K."/>
            <person name="Miller A.N."/>
            <person name="Grigoriev I.V."/>
            <person name="Debuchy R."/>
            <person name="Gladieux P."/>
            <person name="Thoren M.H."/>
            <person name="Johannesson H."/>
        </authorList>
    </citation>
    <scope>NUCLEOTIDE SEQUENCE</scope>
    <source>
        <strain evidence="2">CBS 333.67</strain>
    </source>
</reference>
<dbReference type="Proteomes" id="UP001273166">
    <property type="component" value="Unassembled WGS sequence"/>
</dbReference>
<reference evidence="2" key="1">
    <citation type="journal article" date="2023" name="Mol. Phylogenet. Evol.">
        <title>Genome-scale phylogeny and comparative genomics of the fungal order Sordariales.</title>
        <authorList>
            <person name="Hensen N."/>
            <person name="Bonometti L."/>
            <person name="Westerberg I."/>
            <person name="Brannstrom I.O."/>
            <person name="Guillou S."/>
            <person name="Cros-Aarteil S."/>
            <person name="Calhoun S."/>
            <person name="Haridas S."/>
            <person name="Kuo A."/>
            <person name="Mondo S."/>
            <person name="Pangilinan J."/>
            <person name="Riley R."/>
            <person name="LaButti K."/>
            <person name="Andreopoulos B."/>
            <person name="Lipzen A."/>
            <person name="Chen C."/>
            <person name="Yan M."/>
            <person name="Daum C."/>
            <person name="Ng V."/>
            <person name="Clum A."/>
            <person name="Steindorff A."/>
            <person name="Ohm R.A."/>
            <person name="Martin F."/>
            <person name="Silar P."/>
            <person name="Natvig D.O."/>
            <person name="Lalanne C."/>
            <person name="Gautier V."/>
            <person name="Ament-Velasquez S.L."/>
            <person name="Kruys A."/>
            <person name="Hutchinson M.I."/>
            <person name="Powell A.J."/>
            <person name="Barry K."/>
            <person name="Miller A.N."/>
            <person name="Grigoriev I.V."/>
            <person name="Debuchy R."/>
            <person name="Gladieux P."/>
            <person name="Hiltunen Thoren M."/>
            <person name="Johannesson H."/>
        </authorList>
    </citation>
    <scope>NUCLEOTIDE SEQUENCE</scope>
    <source>
        <strain evidence="2">CBS 333.67</strain>
    </source>
</reference>
<name>A0AAJ0M1X9_9PEZI</name>
<evidence type="ECO:0000313" key="3">
    <source>
        <dbReference type="Proteomes" id="UP001273166"/>
    </source>
</evidence>
<feature type="region of interest" description="Disordered" evidence="1">
    <location>
        <begin position="1"/>
        <end position="117"/>
    </location>
</feature>
<feature type="compositionally biased region" description="Basic and acidic residues" evidence="1">
    <location>
        <begin position="96"/>
        <end position="117"/>
    </location>
</feature>
<accession>A0AAJ0M1X9</accession>
<feature type="compositionally biased region" description="Basic residues" evidence="1">
    <location>
        <begin position="1"/>
        <end position="10"/>
    </location>
</feature>
<proteinExistence type="predicted"/>
<organism evidence="2 3">
    <name type="scientific">Chaetomium strumarium</name>
    <dbReference type="NCBI Taxonomy" id="1170767"/>
    <lineage>
        <taxon>Eukaryota</taxon>
        <taxon>Fungi</taxon>
        <taxon>Dikarya</taxon>
        <taxon>Ascomycota</taxon>
        <taxon>Pezizomycotina</taxon>
        <taxon>Sordariomycetes</taxon>
        <taxon>Sordariomycetidae</taxon>
        <taxon>Sordariales</taxon>
        <taxon>Chaetomiaceae</taxon>
        <taxon>Chaetomium</taxon>
    </lineage>
</organism>
<feature type="compositionally biased region" description="Basic and acidic residues" evidence="1">
    <location>
        <begin position="11"/>
        <end position="20"/>
    </location>
</feature>
<protein>
    <submittedName>
        <fullName evidence="2">Uncharacterized protein</fullName>
    </submittedName>
</protein>
<evidence type="ECO:0000313" key="2">
    <source>
        <dbReference type="EMBL" id="KAK3306005.1"/>
    </source>
</evidence>